<protein>
    <submittedName>
        <fullName evidence="2">Uncharacterized protein</fullName>
    </submittedName>
</protein>
<feature type="compositionally biased region" description="Low complexity" evidence="1">
    <location>
        <begin position="345"/>
        <end position="363"/>
    </location>
</feature>
<feature type="compositionally biased region" description="Polar residues" evidence="1">
    <location>
        <begin position="364"/>
        <end position="390"/>
    </location>
</feature>
<proteinExistence type="predicted"/>
<dbReference type="VEuPathDB" id="AmoebaDB:NF0068460"/>
<evidence type="ECO:0000313" key="2">
    <source>
        <dbReference type="EMBL" id="KAF0982049.1"/>
    </source>
</evidence>
<dbReference type="EMBL" id="VFQX01000012">
    <property type="protein sequence ID" value="KAF0982049.1"/>
    <property type="molecule type" value="Genomic_DNA"/>
</dbReference>
<dbReference type="VEuPathDB" id="AmoebaDB:FDP41_011910"/>
<dbReference type="VEuPathDB" id="AmoebaDB:NfTy_022630"/>
<feature type="compositionally biased region" description="Polar residues" evidence="1">
    <location>
        <begin position="30"/>
        <end position="41"/>
    </location>
</feature>
<accession>A0A6A5C9W3</accession>
<reference evidence="2 3" key="1">
    <citation type="journal article" date="2019" name="Sci. Rep.">
        <title>Nanopore sequencing improves the draft genome of the human pathogenic amoeba Naegleria fowleri.</title>
        <authorList>
            <person name="Liechti N."/>
            <person name="Schurch N."/>
            <person name="Bruggmann R."/>
            <person name="Wittwer M."/>
        </authorList>
    </citation>
    <scope>NUCLEOTIDE SEQUENCE [LARGE SCALE GENOMIC DNA]</scope>
    <source>
        <strain evidence="2 3">ATCC 30894</strain>
    </source>
</reference>
<dbReference type="GeneID" id="68119125"/>
<name>A0A6A5C9W3_NAEFO</name>
<feature type="compositionally biased region" description="Polar residues" evidence="1">
    <location>
        <begin position="228"/>
        <end position="245"/>
    </location>
</feature>
<evidence type="ECO:0000256" key="1">
    <source>
        <dbReference type="SAM" id="MobiDB-lite"/>
    </source>
</evidence>
<evidence type="ECO:0000313" key="3">
    <source>
        <dbReference type="Proteomes" id="UP000444721"/>
    </source>
</evidence>
<sequence>MHSTPYLLNVASSTAAATPVSSTPSHFVVDSSSISDGKTTNDSSNNNSFLLFHQKNISSTSTINTNHAIHHHQACNLQYVGSNGNQHSNTDTGNVLPIGKSPRTTLDNSSRVGMDITTTTTSSSSQVSLFPTSPSSVSRSSTSTYSLSTLLEERCLIQDDEHLSSVGYNLDSNKTSQILVSSSSASPCLKSGQAASTANITHSLTTTHSIHPTTTTTQKLQLLIPNSNSFQLNTTPPTLGKDSQISSSSSSSSTTTILSFPNSPLSNSSSTTSTPKSNPTTPTTPNRLLNHFPPSQPRSLIEIHLKNNIAFSNVISQKSSTALKSPPLAVSKFESSFEMMNRTGVSTTTTSSCGGGSFKKTSSPSLITQPRSSTIIRKSSSPNPSKPCTVTATPTATTTSPSLQQQQPHHHPLPASINSFILPPCVLLDSNPSQQQQQPCTITTITTSTTTTSVSTTTTTSNILMPSQSFGTTATSLLPSFTNPASLWMKSESCGGGSSSPLKVPSPSRIQSNYIYSPFTYNFIKQNTPSRNARPFTKNAQQKTTTNDLNDEKQAIERLETFYFKKSELLASHLLCKMDHFYRGLLSCIQDILLRLMDLSNITDETVLKKLDRIQCMINLKKYISSRIKDFDEWPKFFDSCITQVSVEDLSRLEDIERCTNNFNVIITGKEELSKNLNLASLKTRLNDHQMFQYITQFVATCCWTDRKTIPMDVMNCLKFFATVPTPDSVDLLKLAKKQDDHWVRSCTSTISSLQDLADYQSDSDDDAPMRDAFSFSFM</sequence>
<feature type="region of interest" description="Disordered" evidence="1">
    <location>
        <begin position="80"/>
        <end position="110"/>
    </location>
</feature>
<keyword evidence="3" id="KW-1185">Reference proteome</keyword>
<feature type="region of interest" description="Disordered" evidence="1">
    <location>
        <begin position="228"/>
        <end position="295"/>
    </location>
</feature>
<feature type="compositionally biased region" description="Low complexity" evidence="1">
    <location>
        <begin position="246"/>
        <end position="286"/>
    </location>
</feature>
<comment type="caution">
    <text evidence="2">The sequence shown here is derived from an EMBL/GenBank/DDBJ whole genome shotgun (WGS) entry which is preliminary data.</text>
</comment>
<organism evidence="2 3">
    <name type="scientific">Naegleria fowleri</name>
    <name type="common">Brain eating amoeba</name>
    <dbReference type="NCBI Taxonomy" id="5763"/>
    <lineage>
        <taxon>Eukaryota</taxon>
        <taxon>Discoba</taxon>
        <taxon>Heterolobosea</taxon>
        <taxon>Tetramitia</taxon>
        <taxon>Eutetramitia</taxon>
        <taxon>Vahlkampfiidae</taxon>
        <taxon>Naegleria</taxon>
    </lineage>
</organism>
<feature type="region of interest" description="Disordered" evidence="1">
    <location>
        <begin position="14"/>
        <end position="41"/>
    </location>
</feature>
<dbReference type="Proteomes" id="UP000444721">
    <property type="component" value="Unassembled WGS sequence"/>
</dbReference>
<dbReference type="RefSeq" id="XP_044566762.1">
    <property type="nucleotide sequence ID" value="XM_044702372.1"/>
</dbReference>
<dbReference type="AlphaFoldDB" id="A0A6A5C9W3"/>
<feature type="compositionally biased region" description="Low complexity" evidence="1">
    <location>
        <begin position="391"/>
        <end position="407"/>
    </location>
</feature>
<feature type="compositionally biased region" description="Polar residues" evidence="1">
    <location>
        <begin position="80"/>
        <end position="93"/>
    </location>
</feature>
<gene>
    <name evidence="2" type="ORF">FDP41_011910</name>
</gene>
<feature type="compositionally biased region" description="Low complexity" evidence="1">
    <location>
        <begin position="14"/>
        <end position="25"/>
    </location>
</feature>
<feature type="region of interest" description="Disordered" evidence="1">
    <location>
        <begin position="345"/>
        <end position="414"/>
    </location>
</feature>
<dbReference type="OrthoDB" id="10485069at2759"/>